<evidence type="ECO:0000256" key="3">
    <source>
        <dbReference type="ARBA" id="ARBA00022989"/>
    </source>
</evidence>
<feature type="transmembrane region" description="Helical" evidence="5">
    <location>
        <begin position="47"/>
        <end position="72"/>
    </location>
</feature>
<feature type="domain" description="Major facilitator superfamily (MFS) profile" evidence="6">
    <location>
        <begin position="11"/>
        <end position="397"/>
    </location>
</feature>
<dbReference type="GO" id="GO:0005886">
    <property type="term" value="C:plasma membrane"/>
    <property type="evidence" value="ECO:0007669"/>
    <property type="project" value="TreeGrafter"/>
</dbReference>
<sequence length="407" mass="44512">MSENHKSLWPAILVSALGYFVDLYDLLLFSVVRSNSLMELGVNQENILQVGLSLLNWMLIGMMAGGIVWGILGDKKGRLSVLFGSIIIYSVANFLNGYITTVEQYRLLRFISGFGLAGELGAGVTLISEIMKPQKRGYGIMLVTAVGMFGAATAAYVGQHYDWRFAFRLGGIMGLVLLFLRISVKESPVFKRALATEVSRGNFLKLMTHKRLAFTFIKLIILGLPIFFVIGILITATPEFAKALGMSPMPATGTAVMVTYIAISLGDILCTVVSQVLRSRKKALLLFLFITLIGILIYLYFPVTTPLGYYVKCAILGIGIGYLSLLVTFVAEHFGTNYRATATISAPNFIRGLLPIVVAPAFLLLRPTFGLITGAALVGIACIIIAILTLFFLKESFGRSLEWIEPF</sequence>
<dbReference type="InterPro" id="IPR036259">
    <property type="entry name" value="MFS_trans_sf"/>
</dbReference>
<dbReference type="AlphaFoldDB" id="A0A172TXF2"/>
<evidence type="ECO:0000256" key="5">
    <source>
        <dbReference type="SAM" id="Phobius"/>
    </source>
</evidence>
<organism evidence="7 8">
    <name type="scientific">Flavisolibacter tropicus</name>
    <dbReference type="NCBI Taxonomy" id="1492898"/>
    <lineage>
        <taxon>Bacteria</taxon>
        <taxon>Pseudomonadati</taxon>
        <taxon>Bacteroidota</taxon>
        <taxon>Chitinophagia</taxon>
        <taxon>Chitinophagales</taxon>
        <taxon>Chitinophagaceae</taxon>
        <taxon>Flavisolibacter</taxon>
    </lineage>
</organism>
<dbReference type="PROSITE" id="PS50850">
    <property type="entry name" value="MFS"/>
    <property type="match status" value="1"/>
</dbReference>
<proteinExistence type="predicted"/>
<reference evidence="7 8" key="2">
    <citation type="journal article" date="2016" name="Int. J. Syst. Evol. Microbiol.">
        <title>Flavisolibacter tropicus sp. nov., isolated from tropical soil.</title>
        <authorList>
            <person name="Lee J.J."/>
            <person name="Kang M.S."/>
            <person name="Kim G.S."/>
            <person name="Lee C.S."/>
            <person name="Lim S."/>
            <person name="Lee J."/>
            <person name="Roh S.H."/>
            <person name="Kang H."/>
            <person name="Ha J.M."/>
            <person name="Bae S."/>
            <person name="Jung H.Y."/>
            <person name="Kim M.K."/>
        </authorList>
    </citation>
    <scope>NUCLEOTIDE SEQUENCE [LARGE SCALE GENOMIC DNA]</scope>
    <source>
        <strain evidence="7 8">LCS9</strain>
    </source>
</reference>
<reference evidence="8" key="1">
    <citation type="submission" date="2015-01" db="EMBL/GenBank/DDBJ databases">
        <title>Flavisolibacter sp./LCS9/ whole genome sequencing.</title>
        <authorList>
            <person name="Kim M.K."/>
            <person name="Srinivasan S."/>
            <person name="Lee J.-J."/>
        </authorList>
    </citation>
    <scope>NUCLEOTIDE SEQUENCE [LARGE SCALE GENOMIC DNA]</scope>
    <source>
        <strain evidence="8">LCS9</strain>
    </source>
</reference>
<evidence type="ECO:0000256" key="2">
    <source>
        <dbReference type="ARBA" id="ARBA00022692"/>
    </source>
</evidence>
<name>A0A172TXF2_9BACT</name>
<keyword evidence="4 5" id="KW-0472">Membrane</keyword>
<feature type="transmembrane region" description="Helical" evidence="5">
    <location>
        <begin position="212"/>
        <end position="234"/>
    </location>
</feature>
<feature type="transmembrane region" description="Helical" evidence="5">
    <location>
        <begin position="307"/>
        <end position="331"/>
    </location>
</feature>
<dbReference type="EMBL" id="CP011390">
    <property type="protein sequence ID" value="ANE51453.1"/>
    <property type="molecule type" value="Genomic_DNA"/>
</dbReference>
<feature type="transmembrane region" description="Helical" evidence="5">
    <location>
        <begin position="79"/>
        <end position="101"/>
    </location>
</feature>
<feature type="transmembrane region" description="Helical" evidence="5">
    <location>
        <begin position="343"/>
        <end position="365"/>
    </location>
</feature>
<comment type="subcellular location">
    <subcellularLocation>
        <location evidence="1">Membrane</location>
        <topology evidence="1">Multi-pass membrane protein</topology>
    </subcellularLocation>
</comment>
<feature type="transmembrane region" description="Helical" evidence="5">
    <location>
        <begin position="254"/>
        <end position="277"/>
    </location>
</feature>
<gene>
    <name evidence="7" type="ORF">SY85_14010</name>
</gene>
<feature type="transmembrane region" description="Helical" evidence="5">
    <location>
        <begin position="107"/>
        <end position="127"/>
    </location>
</feature>
<dbReference type="PANTHER" id="PTHR23508:SF10">
    <property type="entry name" value="CARBOXYLIC ACID TRANSPORTER PROTEIN HOMOLOG"/>
    <property type="match status" value="1"/>
</dbReference>
<dbReference type="Gene3D" id="1.20.1250.20">
    <property type="entry name" value="MFS general substrate transporter like domains"/>
    <property type="match status" value="2"/>
</dbReference>
<dbReference type="STRING" id="1492898.SY85_14010"/>
<keyword evidence="2 5" id="KW-0812">Transmembrane</keyword>
<dbReference type="InterPro" id="IPR011701">
    <property type="entry name" value="MFS"/>
</dbReference>
<evidence type="ECO:0000259" key="6">
    <source>
        <dbReference type="PROSITE" id="PS50850"/>
    </source>
</evidence>
<keyword evidence="3 5" id="KW-1133">Transmembrane helix</keyword>
<feature type="transmembrane region" description="Helical" evidence="5">
    <location>
        <begin position="284"/>
        <end position="301"/>
    </location>
</feature>
<keyword evidence="8" id="KW-1185">Reference proteome</keyword>
<evidence type="ECO:0000313" key="8">
    <source>
        <dbReference type="Proteomes" id="UP000077177"/>
    </source>
</evidence>
<dbReference type="KEGG" id="fla:SY85_14010"/>
<feature type="transmembrane region" description="Helical" evidence="5">
    <location>
        <begin position="139"/>
        <end position="159"/>
    </location>
</feature>
<evidence type="ECO:0000256" key="1">
    <source>
        <dbReference type="ARBA" id="ARBA00004141"/>
    </source>
</evidence>
<accession>A0A172TXF2</accession>
<dbReference type="PANTHER" id="PTHR23508">
    <property type="entry name" value="CARBOXYLIC ACID TRANSPORTER PROTEIN HOMOLOG"/>
    <property type="match status" value="1"/>
</dbReference>
<feature type="transmembrane region" description="Helical" evidence="5">
    <location>
        <begin position="371"/>
        <end position="393"/>
    </location>
</feature>
<dbReference type="InterPro" id="IPR020846">
    <property type="entry name" value="MFS_dom"/>
</dbReference>
<dbReference type="OrthoDB" id="9774156at2"/>
<dbReference type="Pfam" id="PF07690">
    <property type="entry name" value="MFS_1"/>
    <property type="match status" value="1"/>
</dbReference>
<evidence type="ECO:0000313" key="7">
    <source>
        <dbReference type="EMBL" id="ANE51453.1"/>
    </source>
</evidence>
<dbReference type="RefSeq" id="WP_066405500.1">
    <property type="nucleotide sequence ID" value="NZ_CP011390.1"/>
</dbReference>
<dbReference type="GO" id="GO:0046943">
    <property type="term" value="F:carboxylic acid transmembrane transporter activity"/>
    <property type="evidence" value="ECO:0007669"/>
    <property type="project" value="TreeGrafter"/>
</dbReference>
<feature type="transmembrane region" description="Helical" evidence="5">
    <location>
        <begin position="7"/>
        <end position="27"/>
    </location>
</feature>
<protein>
    <recommendedName>
        <fullName evidence="6">Major facilitator superfamily (MFS) profile domain-containing protein</fullName>
    </recommendedName>
</protein>
<feature type="transmembrane region" description="Helical" evidence="5">
    <location>
        <begin position="165"/>
        <end position="184"/>
    </location>
</feature>
<evidence type="ECO:0000256" key="4">
    <source>
        <dbReference type="ARBA" id="ARBA00023136"/>
    </source>
</evidence>
<dbReference type="SUPFAM" id="SSF103473">
    <property type="entry name" value="MFS general substrate transporter"/>
    <property type="match status" value="1"/>
</dbReference>
<dbReference type="Proteomes" id="UP000077177">
    <property type="component" value="Chromosome"/>
</dbReference>